<accession>A0AAW3FCD1</accession>
<dbReference type="EMBL" id="JPGG01000011">
    <property type="protein sequence ID" value="KGC24038.1"/>
    <property type="molecule type" value="Genomic_DNA"/>
</dbReference>
<evidence type="ECO:0000313" key="2">
    <source>
        <dbReference type="Proteomes" id="UP000029590"/>
    </source>
</evidence>
<dbReference type="Proteomes" id="UP000029590">
    <property type="component" value="Unassembled WGS sequence"/>
</dbReference>
<proteinExistence type="predicted"/>
<comment type="caution">
    <text evidence="1">The sequence shown here is derived from an EMBL/GenBank/DDBJ whole genome shotgun (WGS) entry which is preliminary data.</text>
</comment>
<organism evidence="1 2">
    <name type="scientific">Burkholderia gladioli</name>
    <name type="common">Pseudomonas marginata</name>
    <name type="synonym">Phytomonas marginata</name>
    <dbReference type="NCBI Taxonomy" id="28095"/>
    <lineage>
        <taxon>Bacteria</taxon>
        <taxon>Pseudomonadati</taxon>
        <taxon>Pseudomonadota</taxon>
        <taxon>Betaproteobacteria</taxon>
        <taxon>Burkholderiales</taxon>
        <taxon>Burkholderiaceae</taxon>
        <taxon>Burkholderia</taxon>
    </lineage>
</organism>
<protein>
    <submittedName>
        <fullName evidence="1">Uncharacterized protein</fullName>
    </submittedName>
</protein>
<evidence type="ECO:0000313" key="1">
    <source>
        <dbReference type="EMBL" id="KGC24038.1"/>
    </source>
</evidence>
<name>A0AAW3FCD1_BURGA</name>
<dbReference type="AlphaFoldDB" id="A0AAW3FCD1"/>
<reference evidence="1 2" key="1">
    <citation type="submission" date="2014-04" db="EMBL/GenBank/DDBJ databases">
        <authorList>
            <person name="Bishop-Lilly K.A."/>
            <person name="Broomall S.M."/>
            <person name="Chain P.S."/>
            <person name="Chertkov O."/>
            <person name="Coyne S.R."/>
            <person name="Daligault H.E."/>
            <person name="Davenport K.W."/>
            <person name="Erkkila T."/>
            <person name="Frey K.G."/>
            <person name="Gibbons H.S."/>
            <person name="Gu W."/>
            <person name="Jaissle J."/>
            <person name="Johnson S.L."/>
            <person name="Koroleva G.I."/>
            <person name="Ladner J.T."/>
            <person name="Lo C.-C."/>
            <person name="Minogue T.D."/>
            <person name="Munk C."/>
            <person name="Palacios G.F."/>
            <person name="Redden C.L."/>
            <person name="Rosenzweig C.N."/>
            <person name="Scholz M.B."/>
            <person name="Teshima H."/>
            <person name="Xu Y."/>
        </authorList>
    </citation>
    <scope>NUCLEOTIDE SEQUENCE [LARGE SCALE GENOMIC DNA]</scope>
    <source>
        <strain evidence="2">gladioli</strain>
    </source>
</reference>
<sequence>MQGISAQELAFAYRTGERLEVQVVERSEGEGQRSSWEVVVVFPDKEKSFVLQSVRGTKRTWRDFVRMMNFIRDTCPGIRQILINFV</sequence>
<dbReference type="KEGG" id="bgo:BM43_7547"/>
<gene>
    <name evidence="1" type="ORF">DM48_8016</name>
</gene>